<reference evidence="3 4" key="1">
    <citation type="journal article" date="2007" name="Photosyn. Res.">
        <title>Complete nucleotide sequence of the freshwater unicellular cyanobacterium Synechococcus elongatus PCC 6301 chromosome: gene content and organization.</title>
        <authorList>
            <person name="Sugita C."/>
            <person name="Ogata K."/>
            <person name="Shikata M."/>
            <person name="Jikuya H."/>
            <person name="Takano J."/>
            <person name="Furumichi M."/>
            <person name="Kanehisa M."/>
            <person name="Omata T."/>
            <person name="Sugiura M."/>
            <person name="Sugita M."/>
        </authorList>
    </citation>
    <scope>NUCLEOTIDE SEQUENCE [LARGE SCALE GENOMIC DNA]</scope>
    <source>
        <strain evidence="4">ATCC 27144 / PCC 6301 / SAUG 1402/1</strain>
    </source>
</reference>
<evidence type="ECO:0000313" key="3">
    <source>
        <dbReference type="EMBL" id="BAD78960.1"/>
    </source>
</evidence>
<evidence type="ECO:0000259" key="2">
    <source>
        <dbReference type="Pfam" id="PF02498"/>
    </source>
</evidence>
<proteinExistence type="predicted"/>
<dbReference type="RefSeq" id="WP_011243082.1">
    <property type="nucleotide sequence ID" value="NC_006576.1"/>
</dbReference>
<dbReference type="InterPro" id="IPR003497">
    <property type="entry name" value="BRO_N_domain"/>
</dbReference>
<evidence type="ECO:0000256" key="1">
    <source>
        <dbReference type="SAM" id="MobiDB-lite"/>
    </source>
</evidence>
<sequence length="215" mass="24856">MTSPFDSIRHVENGQEFWNGRELMGFLDYPHWQHFTNAIDRAIISCQRRGKHVADHFSRTITKFKTGGRPREDYRLSRLAAYLVAMNSDPRKRSVAAAQEYFYLRIRESEERDQKALPTAALPTSQPVPLRRKTTAPADWHRNRDESGRFTQSNPAAKTDAELLSDFQFGMVQAIYALSQINRLSRDRSLAKQADTLCNWLLSTKELLLDRCLKP</sequence>
<dbReference type="Pfam" id="PF02498">
    <property type="entry name" value="Bro-N"/>
    <property type="match status" value="1"/>
</dbReference>
<organism evidence="3 4">
    <name type="scientific">Synechococcus sp. (strain ATCC 27144 / PCC 6301 / SAUG 1402/1)</name>
    <name type="common">Anacystis nidulans</name>
    <dbReference type="NCBI Taxonomy" id="269084"/>
    <lineage>
        <taxon>Bacteria</taxon>
        <taxon>Bacillati</taxon>
        <taxon>Cyanobacteriota</taxon>
        <taxon>Cyanophyceae</taxon>
        <taxon>Synechococcales</taxon>
        <taxon>Synechococcaceae</taxon>
        <taxon>Synechococcus</taxon>
    </lineage>
</organism>
<dbReference type="GeneID" id="72429609"/>
<feature type="compositionally biased region" description="Basic and acidic residues" evidence="1">
    <location>
        <begin position="139"/>
        <end position="148"/>
    </location>
</feature>
<dbReference type="AlphaFoldDB" id="A0A0H3K1S7"/>
<dbReference type="eggNOG" id="COG3645">
    <property type="taxonomic scope" value="Bacteria"/>
</dbReference>
<dbReference type="KEGG" id="syc:syc0770_c"/>
<evidence type="ECO:0000313" key="4">
    <source>
        <dbReference type="Proteomes" id="UP000001175"/>
    </source>
</evidence>
<feature type="domain" description="Bro-N" evidence="2">
    <location>
        <begin position="8"/>
        <end position="101"/>
    </location>
</feature>
<accession>A0A0H3K1S7</accession>
<gene>
    <name evidence="3" type="ordered locus">syc0770_c</name>
</gene>
<protein>
    <submittedName>
        <fullName evidence="3">DNA-damage-inducible protein</fullName>
    </submittedName>
</protein>
<name>A0A0H3K1S7_SYNP6</name>
<feature type="region of interest" description="Disordered" evidence="1">
    <location>
        <begin position="114"/>
        <end position="155"/>
    </location>
</feature>
<dbReference type="Proteomes" id="UP000001175">
    <property type="component" value="Chromosome"/>
</dbReference>
<dbReference type="EMBL" id="AP008231">
    <property type="protein sequence ID" value="BAD78960.1"/>
    <property type="molecule type" value="Genomic_DNA"/>
</dbReference>